<gene>
    <name evidence="1" type="ORF">H6G74_17250</name>
</gene>
<reference evidence="1 2" key="1">
    <citation type="journal article" date="2020" name="ISME J.">
        <title>Comparative genomics reveals insights into cyanobacterial evolution and habitat adaptation.</title>
        <authorList>
            <person name="Chen M.Y."/>
            <person name="Teng W.K."/>
            <person name="Zhao L."/>
            <person name="Hu C.X."/>
            <person name="Zhou Y.K."/>
            <person name="Han B.P."/>
            <person name="Song L.R."/>
            <person name="Shu W.S."/>
        </authorList>
    </citation>
    <scope>NUCLEOTIDE SEQUENCE [LARGE SCALE GENOMIC DNA]</scope>
    <source>
        <strain evidence="1 2">FACHB-130</strain>
    </source>
</reference>
<proteinExistence type="predicted"/>
<dbReference type="Proteomes" id="UP000603457">
    <property type="component" value="Unassembled WGS sequence"/>
</dbReference>
<keyword evidence="2" id="KW-1185">Reference proteome</keyword>
<dbReference type="EMBL" id="JACJTB010000022">
    <property type="protein sequence ID" value="MBD2596059.1"/>
    <property type="molecule type" value="Genomic_DNA"/>
</dbReference>
<name>A0ABR8FXA4_9NOSO</name>
<organism evidence="1 2">
    <name type="scientific">Nostoc spongiaeforme FACHB-130</name>
    <dbReference type="NCBI Taxonomy" id="1357510"/>
    <lineage>
        <taxon>Bacteria</taxon>
        <taxon>Bacillati</taxon>
        <taxon>Cyanobacteriota</taxon>
        <taxon>Cyanophyceae</taxon>
        <taxon>Nostocales</taxon>
        <taxon>Nostocaceae</taxon>
        <taxon>Nostoc</taxon>
    </lineage>
</organism>
<evidence type="ECO:0000313" key="1">
    <source>
        <dbReference type="EMBL" id="MBD2596059.1"/>
    </source>
</evidence>
<evidence type="ECO:0000313" key="2">
    <source>
        <dbReference type="Proteomes" id="UP000603457"/>
    </source>
</evidence>
<dbReference type="RefSeq" id="WP_190968815.1">
    <property type="nucleotide sequence ID" value="NZ_JACJTB010000022.1"/>
</dbReference>
<sequence>MTMEIHELTAQKANSLNIEYIDDLIKQGVKQLNDEQKAINNALSAFEMMVFWSSRDCQREKQYADEFGLPKPILEKWLVDK</sequence>
<comment type="caution">
    <text evidence="1">The sequence shown here is derived from an EMBL/GenBank/DDBJ whole genome shotgun (WGS) entry which is preliminary data.</text>
</comment>
<protein>
    <submittedName>
        <fullName evidence="1">Uncharacterized protein</fullName>
    </submittedName>
</protein>
<accession>A0ABR8FXA4</accession>